<gene>
    <name evidence="5" type="ORF">C8N47_10617</name>
</gene>
<keyword evidence="1 3" id="KW-0597">Phosphoprotein</keyword>
<dbReference type="PROSITE" id="PS50110">
    <property type="entry name" value="RESPONSE_REGULATORY"/>
    <property type="match status" value="1"/>
</dbReference>
<feature type="modified residue" description="4-aspartylphosphate" evidence="3">
    <location>
        <position position="75"/>
    </location>
</feature>
<sequence length="150" mass="17415">MGFLFAENRIKFEMDLQRRKMKEKLSILLVEDNVLNQRIVTFSLKKFNHDIEIANNGLEALNVFKEKKFDVILMDIMMPVMDGLEASLKIREYEKENNIVDPTPIIAVTANTMDNDREKCLAHGMNEFIAKPFDVSKLNFVLTDLQINSF</sequence>
<dbReference type="AlphaFoldDB" id="A0A2T5C2F3"/>
<dbReference type="CDD" id="cd17546">
    <property type="entry name" value="REC_hyHK_CKI1_RcsC-like"/>
    <property type="match status" value="1"/>
</dbReference>
<dbReference type="Gene3D" id="3.40.50.2300">
    <property type="match status" value="1"/>
</dbReference>
<evidence type="ECO:0000256" key="1">
    <source>
        <dbReference type="ARBA" id="ARBA00022553"/>
    </source>
</evidence>
<dbReference type="Proteomes" id="UP000243525">
    <property type="component" value="Unassembled WGS sequence"/>
</dbReference>
<dbReference type="SUPFAM" id="SSF52172">
    <property type="entry name" value="CheY-like"/>
    <property type="match status" value="1"/>
</dbReference>
<dbReference type="InterPro" id="IPR011006">
    <property type="entry name" value="CheY-like_superfamily"/>
</dbReference>
<dbReference type="InterPro" id="IPR001789">
    <property type="entry name" value="Sig_transdc_resp-reg_receiver"/>
</dbReference>
<dbReference type="EMBL" id="QAAD01000006">
    <property type="protein sequence ID" value="PTN08920.1"/>
    <property type="molecule type" value="Genomic_DNA"/>
</dbReference>
<evidence type="ECO:0000256" key="2">
    <source>
        <dbReference type="ARBA" id="ARBA00023012"/>
    </source>
</evidence>
<keyword evidence="2" id="KW-0902">Two-component regulatory system</keyword>
<evidence type="ECO:0000256" key="3">
    <source>
        <dbReference type="PROSITE-ProRule" id="PRU00169"/>
    </source>
</evidence>
<feature type="domain" description="Response regulatory" evidence="4">
    <location>
        <begin position="26"/>
        <end position="146"/>
    </location>
</feature>
<evidence type="ECO:0000313" key="6">
    <source>
        <dbReference type="Proteomes" id="UP000243525"/>
    </source>
</evidence>
<dbReference type="SMART" id="SM00448">
    <property type="entry name" value="REC"/>
    <property type="match status" value="1"/>
</dbReference>
<accession>A0A2T5C2F3</accession>
<reference evidence="5 6" key="1">
    <citation type="submission" date="2018-04" db="EMBL/GenBank/DDBJ databases">
        <title>Genomic Encyclopedia of Archaeal and Bacterial Type Strains, Phase II (KMG-II): from individual species to whole genera.</title>
        <authorList>
            <person name="Goeker M."/>
        </authorList>
    </citation>
    <scope>NUCLEOTIDE SEQUENCE [LARGE SCALE GENOMIC DNA]</scope>
    <source>
        <strain evidence="5 6">DSM 28823</strain>
    </source>
</reference>
<organism evidence="5 6">
    <name type="scientific">Mangrovibacterium marinum</name>
    <dbReference type="NCBI Taxonomy" id="1639118"/>
    <lineage>
        <taxon>Bacteria</taxon>
        <taxon>Pseudomonadati</taxon>
        <taxon>Bacteroidota</taxon>
        <taxon>Bacteroidia</taxon>
        <taxon>Marinilabiliales</taxon>
        <taxon>Prolixibacteraceae</taxon>
        <taxon>Mangrovibacterium</taxon>
    </lineage>
</organism>
<comment type="caution">
    <text evidence="5">The sequence shown here is derived from an EMBL/GenBank/DDBJ whole genome shotgun (WGS) entry which is preliminary data.</text>
</comment>
<proteinExistence type="predicted"/>
<dbReference type="PANTHER" id="PTHR45339">
    <property type="entry name" value="HYBRID SIGNAL TRANSDUCTION HISTIDINE KINASE J"/>
    <property type="match status" value="1"/>
</dbReference>
<dbReference type="RefSeq" id="WP_245915681.1">
    <property type="nucleotide sequence ID" value="NZ_QAAD01000006.1"/>
</dbReference>
<dbReference type="GO" id="GO:0000160">
    <property type="term" value="P:phosphorelay signal transduction system"/>
    <property type="evidence" value="ECO:0007669"/>
    <property type="project" value="UniProtKB-KW"/>
</dbReference>
<evidence type="ECO:0000313" key="5">
    <source>
        <dbReference type="EMBL" id="PTN08920.1"/>
    </source>
</evidence>
<name>A0A2T5C2F3_9BACT</name>
<dbReference type="PANTHER" id="PTHR45339:SF1">
    <property type="entry name" value="HYBRID SIGNAL TRANSDUCTION HISTIDINE KINASE J"/>
    <property type="match status" value="1"/>
</dbReference>
<protein>
    <submittedName>
        <fullName evidence="5">CheY-like chemotaxis protein</fullName>
    </submittedName>
</protein>
<dbReference type="Pfam" id="PF00072">
    <property type="entry name" value="Response_reg"/>
    <property type="match status" value="1"/>
</dbReference>
<keyword evidence="6" id="KW-1185">Reference proteome</keyword>
<evidence type="ECO:0000259" key="4">
    <source>
        <dbReference type="PROSITE" id="PS50110"/>
    </source>
</evidence>